<dbReference type="AlphaFoldDB" id="A0A1B9DY51"/>
<dbReference type="EMBL" id="LVEO01000002">
    <property type="protein sequence ID" value="OCB74623.1"/>
    <property type="molecule type" value="Genomic_DNA"/>
</dbReference>
<dbReference type="Proteomes" id="UP000093226">
    <property type="component" value="Unassembled WGS sequence"/>
</dbReference>
<sequence length="64" mass="7345">MRKNAVNSNLIFIFIMFSLEFQATEQSNKPLAIILLGKNYAIEFKIIILIVSNDSIKYETHILA</sequence>
<comment type="caution">
    <text evidence="1">The sequence shown here is derived from an EMBL/GenBank/DDBJ whole genome shotgun (WGS) entry which is preliminary data.</text>
</comment>
<name>A0A1B9DY51_9FLAO</name>
<organism evidence="1 2">
    <name type="scientific">Flavobacterium glycines</name>
    <dbReference type="NCBI Taxonomy" id="551990"/>
    <lineage>
        <taxon>Bacteria</taxon>
        <taxon>Pseudomonadati</taxon>
        <taxon>Bacteroidota</taxon>
        <taxon>Flavobacteriia</taxon>
        <taxon>Flavobacteriales</taxon>
        <taxon>Flavobacteriaceae</taxon>
        <taxon>Flavobacterium</taxon>
    </lineage>
</organism>
<proteinExistence type="predicted"/>
<accession>A0A1B9DY51</accession>
<reference evidence="2" key="1">
    <citation type="submission" date="2016-03" db="EMBL/GenBank/DDBJ databases">
        <title>Draft genome sequence of Paenibacillus glacialis DSM 22343.</title>
        <authorList>
            <person name="Shin S.-K."/>
            <person name="Yi H."/>
        </authorList>
    </citation>
    <scope>NUCLEOTIDE SEQUENCE [LARGE SCALE GENOMIC DNA]</scope>
    <source>
        <strain evidence="2">NBRC 105008</strain>
    </source>
</reference>
<evidence type="ECO:0000313" key="2">
    <source>
        <dbReference type="Proteomes" id="UP000093226"/>
    </source>
</evidence>
<protein>
    <submittedName>
        <fullName evidence="1">Uncharacterized protein</fullName>
    </submittedName>
</protein>
<evidence type="ECO:0000313" key="1">
    <source>
        <dbReference type="EMBL" id="OCB74623.1"/>
    </source>
</evidence>
<gene>
    <name evidence="1" type="ORF">FBGL_01255</name>
</gene>